<sequence length="139" mass="15675">MNPGYETFEHGADIGVRGIGKTLEEAFINAAKALFSLVVINLEEVRPEREVSFEISADTLEDLFVEWLNRLLTEAGMENLVFCQFDCKIENLNLKGQAKGEPIDEERHELGVEVKGATYTMLKVERVNDLWIAQCVVDV</sequence>
<dbReference type="InterPro" id="IPR023572">
    <property type="entry name" value="Archease_dom"/>
</dbReference>
<reference evidence="7" key="1">
    <citation type="submission" date="2011-04" db="EMBL/GenBank/DDBJ databases">
        <title>The complete genome of Thermodesulfatator indicus DSM 15286.</title>
        <authorList>
            <person name="Lucas S."/>
            <person name="Copeland A."/>
            <person name="Lapidus A."/>
            <person name="Bruce D."/>
            <person name="Goodwin L."/>
            <person name="Pitluck S."/>
            <person name="Peters L."/>
            <person name="Kyrpides N."/>
            <person name="Mavromatis K."/>
            <person name="Pagani I."/>
            <person name="Ivanova N."/>
            <person name="Saunders L."/>
            <person name="Detter J.C."/>
            <person name="Tapia R."/>
            <person name="Han C."/>
            <person name="Land M."/>
            <person name="Hauser L."/>
            <person name="Markowitz V."/>
            <person name="Cheng J.-F."/>
            <person name="Hugenholtz P."/>
            <person name="Woyke T."/>
            <person name="Wu D."/>
            <person name="Spring S."/>
            <person name="Schroeder M."/>
            <person name="Brambilla E."/>
            <person name="Klenk H.-P."/>
            <person name="Eisen J.A."/>
        </authorList>
    </citation>
    <scope>NUCLEOTIDE SEQUENCE [LARGE SCALE GENOMIC DNA]</scope>
    <source>
        <strain evidence="7">DSM 15286 / JCM 11887 / CIR29812</strain>
    </source>
</reference>
<dbReference type="InterPro" id="IPR036820">
    <property type="entry name" value="Archease_dom_sf"/>
</dbReference>
<dbReference type="STRING" id="667014.Thein_0167"/>
<dbReference type="RefSeq" id="WP_013906799.1">
    <property type="nucleotide sequence ID" value="NC_015681.1"/>
</dbReference>
<feature type="domain" description="Archease" evidence="5">
    <location>
        <begin position="5"/>
        <end position="139"/>
    </location>
</feature>
<dbReference type="HOGENOM" id="CLU_111362_1_1_0"/>
<evidence type="ECO:0000313" key="6">
    <source>
        <dbReference type="EMBL" id="AEH44052.1"/>
    </source>
</evidence>
<dbReference type="PANTHER" id="PTHR12682:SF11">
    <property type="entry name" value="PROTEIN ARCHEASE"/>
    <property type="match status" value="1"/>
</dbReference>
<dbReference type="AlphaFoldDB" id="F8A903"/>
<evidence type="ECO:0000256" key="2">
    <source>
        <dbReference type="ARBA" id="ARBA00022694"/>
    </source>
</evidence>
<organism evidence="6 7">
    <name type="scientific">Thermodesulfatator indicus (strain DSM 15286 / JCM 11887 / CIR29812)</name>
    <dbReference type="NCBI Taxonomy" id="667014"/>
    <lineage>
        <taxon>Bacteria</taxon>
        <taxon>Pseudomonadati</taxon>
        <taxon>Thermodesulfobacteriota</taxon>
        <taxon>Thermodesulfobacteria</taxon>
        <taxon>Thermodesulfobacteriales</taxon>
        <taxon>Thermodesulfatatoraceae</taxon>
        <taxon>Thermodesulfatator</taxon>
    </lineage>
</organism>
<keyword evidence="4" id="KW-0106">Calcium</keyword>
<evidence type="ECO:0000256" key="3">
    <source>
        <dbReference type="ARBA" id="ARBA00022723"/>
    </source>
</evidence>
<reference evidence="6 7" key="2">
    <citation type="journal article" date="2012" name="Stand. Genomic Sci.">
        <title>Complete genome sequence of the thermophilic sulfate-reducing ocean bacterium Thermodesulfatator indicus type strain (CIR29812(T)).</title>
        <authorList>
            <person name="Anderson I."/>
            <person name="Saunders E."/>
            <person name="Lapidus A."/>
            <person name="Nolan M."/>
            <person name="Lucas S."/>
            <person name="Tice H."/>
            <person name="Del Rio T.G."/>
            <person name="Cheng J.F."/>
            <person name="Han C."/>
            <person name="Tapia R."/>
            <person name="Goodwin L.A."/>
            <person name="Pitluck S."/>
            <person name="Liolios K."/>
            <person name="Mavromatis K."/>
            <person name="Pagani I."/>
            <person name="Ivanova N."/>
            <person name="Mikhailova N."/>
            <person name="Pati A."/>
            <person name="Chen A."/>
            <person name="Palaniappan K."/>
            <person name="Land M."/>
            <person name="Hauser L."/>
            <person name="Jeffries C.D."/>
            <person name="Chang Y.J."/>
            <person name="Brambilla E.M."/>
            <person name="Rohde M."/>
            <person name="Spring S."/>
            <person name="Goker M."/>
            <person name="Detter J.C."/>
            <person name="Woyke T."/>
            <person name="Bristow J."/>
            <person name="Eisen J.A."/>
            <person name="Markowitz V."/>
            <person name="Hugenholtz P."/>
            <person name="Kyrpides N.C."/>
            <person name="Klenk H.P."/>
        </authorList>
    </citation>
    <scope>NUCLEOTIDE SEQUENCE [LARGE SCALE GENOMIC DNA]</scope>
    <source>
        <strain evidence="7">DSM 15286 / JCM 11887 / CIR29812</strain>
    </source>
</reference>
<dbReference type="PATRIC" id="fig|667014.3.peg.172"/>
<evidence type="ECO:0000259" key="5">
    <source>
        <dbReference type="Pfam" id="PF01951"/>
    </source>
</evidence>
<name>F8A903_THEID</name>
<dbReference type="GO" id="GO:0008033">
    <property type="term" value="P:tRNA processing"/>
    <property type="evidence" value="ECO:0007669"/>
    <property type="project" value="UniProtKB-KW"/>
</dbReference>
<dbReference type="NCBIfam" id="NF001617">
    <property type="entry name" value="PRK00407.1"/>
    <property type="match status" value="1"/>
</dbReference>
<gene>
    <name evidence="6" type="ordered locus">Thein_0167</name>
</gene>
<evidence type="ECO:0000256" key="1">
    <source>
        <dbReference type="ARBA" id="ARBA00007963"/>
    </source>
</evidence>
<comment type="similarity">
    <text evidence="1">Belongs to the archease family.</text>
</comment>
<dbReference type="Gene3D" id="3.55.10.10">
    <property type="entry name" value="Archease domain"/>
    <property type="match status" value="1"/>
</dbReference>
<dbReference type="InterPro" id="IPR002804">
    <property type="entry name" value="Archease"/>
</dbReference>
<dbReference type="KEGG" id="tid:Thein_0167"/>
<protein>
    <recommendedName>
        <fullName evidence="5">Archease domain-containing protein</fullName>
    </recommendedName>
</protein>
<dbReference type="OrthoDB" id="9788587at2"/>
<accession>F8A903</accession>
<dbReference type="EMBL" id="CP002683">
    <property type="protein sequence ID" value="AEH44052.1"/>
    <property type="molecule type" value="Genomic_DNA"/>
</dbReference>
<dbReference type="PaxDb" id="667014-Thein_0167"/>
<dbReference type="Pfam" id="PF01951">
    <property type="entry name" value="Archease"/>
    <property type="match status" value="1"/>
</dbReference>
<dbReference type="eggNOG" id="COG1371">
    <property type="taxonomic scope" value="Bacteria"/>
</dbReference>
<evidence type="ECO:0000256" key="4">
    <source>
        <dbReference type="ARBA" id="ARBA00022837"/>
    </source>
</evidence>
<dbReference type="InParanoid" id="F8A903"/>
<dbReference type="GO" id="GO:0046872">
    <property type="term" value="F:metal ion binding"/>
    <property type="evidence" value="ECO:0007669"/>
    <property type="project" value="UniProtKB-KW"/>
</dbReference>
<evidence type="ECO:0000313" key="7">
    <source>
        <dbReference type="Proteomes" id="UP000006793"/>
    </source>
</evidence>
<dbReference type="SUPFAM" id="SSF69819">
    <property type="entry name" value="MTH1598-like"/>
    <property type="match status" value="1"/>
</dbReference>
<dbReference type="Proteomes" id="UP000006793">
    <property type="component" value="Chromosome"/>
</dbReference>
<dbReference type="PANTHER" id="PTHR12682">
    <property type="entry name" value="ARCHEASE"/>
    <property type="match status" value="1"/>
</dbReference>
<keyword evidence="3" id="KW-0479">Metal-binding</keyword>
<keyword evidence="2" id="KW-0819">tRNA processing</keyword>
<keyword evidence="7" id="KW-1185">Reference proteome</keyword>
<proteinExistence type="inferred from homology"/>